<evidence type="ECO:0000256" key="1">
    <source>
        <dbReference type="SAM" id="MobiDB-lite"/>
    </source>
</evidence>
<organism evidence="3 4">
    <name type="scientific">Cytospora schulzeri</name>
    <dbReference type="NCBI Taxonomy" id="448051"/>
    <lineage>
        <taxon>Eukaryota</taxon>
        <taxon>Fungi</taxon>
        <taxon>Dikarya</taxon>
        <taxon>Ascomycota</taxon>
        <taxon>Pezizomycotina</taxon>
        <taxon>Sordariomycetes</taxon>
        <taxon>Sordariomycetidae</taxon>
        <taxon>Diaporthales</taxon>
        <taxon>Cytosporaceae</taxon>
        <taxon>Cytospora</taxon>
    </lineage>
</organism>
<dbReference type="Pfam" id="PF23232">
    <property type="entry name" value="AAA_lid_13"/>
    <property type="match status" value="1"/>
</dbReference>
<feature type="compositionally biased region" description="Basic and acidic residues" evidence="1">
    <location>
        <begin position="198"/>
        <end position="215"/>
    </location>
</feature>
<comment type="caution">
    <text evidence="3">The sequence shown here is derived from an EMBL/GenBank/DDBJ whole genome shotgun (WGS) entry which is preliminary data.</text>
</comment>
<dbReference type="InterPro" id="IPR056599">
    <property type="entry name" value="AAA_lid_fung"/>
</dbReference>
<dbReference type="Proteomes" id="UP000283895">
    <property type="component" value="Unassembled WGS sequence"/>
</dbReference>
<dbReference type="PANTHER" id="PTHR46411">
    <property type="entry name" value="FAMILY ATPASE, PUTATIVE-RELATED"/>
    <property type="match status" value="1"/>
</dbReference>
<gene>
    <name evidence="3" type="ORF">VMCG_04874</name>
</gene>
<evidence type="ECO:0000259" key="2">
    <source>
        <dbReference type="Pfam" id="PF23232"/>
    </source>
</evidence>
<proteinExistence type="predicted"/>
<feature type="compositionally biased region" description="Low complexity" evidence="1">
    <location>
        <begin position="318"/>
        <end position="330"/>
    </location>
</feature>
<dbReference type="AlphaFoldDB" id="A0A423WMS8"/>
<reference evidence="3 4" key="1">
    <citation type="submission" date="2015-09" db="EMBL/GenBank/DDBJ databases">
        <title>Host preference determinants of Valsa canker pathogens revealed by comparative genomics.</title>
        <authorList>
            <person name="Yin Z."/>
            <person name="Huang L."/>
        </authorList>
    </citation>
    <scope>NUCLEOTIDE SEQUENCE [LARGE SCALE GENOMIC DNA]</scope>
    <source>
        <strain evidence="3 4">03-1</strain>
    </source>
</reference>
<name>A0A423WMS8_9PEZI</name>
<feature type="domain" description="AAA+ ATPase lid" evidence="2">
    <location>
        <begin position="120"/>
        <end position="194"/>
    </location>
</feature>
<dbReference type="PANTHER" id="PTHR46411:SF3">
    <property type="entry name" value="AAA+ ATPASE DOMAIN-CONTAINING PROTEIN"/>
    <property type="match status" value="1"/>
</dbReference>
<protein>
    <recommendedName>
        <fullName evidence="2">AAA+ ATPase lid domain-containing protein</fullName>
    </recommendedName>
</protein>
<keyword evidence="4" id="KW-1185">Reference proteome</keyword>
<evidence type="ECO:0000313" key="3">
    <source>
        <dbReference type="EMBL" id="ROW04723.1"/>
    </source>
</evidence>
<dbReference type="STRING" id="356882.A0A423WMS8"/>
<dbReference type="EMBL" id="LKEA01000013">
    <property type="protein sequence ID" value="ROW04723.1"/>
    <property type="molecule type" value="Genomic_DNA"/>
</dbReference>
<feature type="region of interest" description="Disordered" evidence="1">
    <location>
        <begin position="198"/>
        <end position="393"/>
    </location>
</feature>
<feature type="compositionally biased region" description="Basic and acidic residues" evidence="1">
    <location>
        <begin position="234"/>
        <end position="252"/>
    </location>
</feature>
<dbReference type="OrthoDB" id="10042665at2759"/>
<sequence length="393" mass="45095">MAGTGRHESAKLRIEVCGLRERSIEFLLVLRLDKLRYDGKFGLAWMNPVLYYPPLTEKQTLEIFEVNLRRLREIEAAKAAALVDPDHDDPSHQSALRILIDDRRIMRFARSHFTEHRYGGRWNGRQIRNAFQVAYSLAQSCMHIVDESDEECADDTDDNGKPMVTTFTLDDEQFRTVSKSIERFDKYLDRTRGADADRAKHFQVRNDDFRDDEGPQPRPPRIAAPGRRRSRPRHGPESRRYGPESQRYDPDLQRYSPESQRYGPESQRYDAEGQRYGPESRLGAPRHSPLPSHSGVSDVDMDDQTRSRNRQSAPQNGSSTMSMKPSQSSTRFPPASPSFRREPDFDFASQTLSNSDDYSEEENVSRRGSVGGGTVKHHGRDYSHGGRMKGHKH</sequence>
<accession>A0A423WMS8</accession>
<evidence type="ECO:0000313" key="4">
    <source>
        <dbReference type="Proteomes" id="UP000283895"/>
    </source>
</evidence>